<dbReference type="Proteomes" id="UP000182743">
    <property type="component" value="Unassembled WGS sequence"/>
</dbReference>
<gene>
    <name evidence="1" type="ORF">MOOR_16430</name>
</gene>
<dbReference type="GeneID" id="45616368"/>
<comment type="caution">
    <text evidence="1">The sequence shown here is derived from an EMBL/GenBank/DDBJ whole genome shotgun (WGS) entry which is preliminary data.</text>
</comment>
<dbReference type="AlphaFoldDB" id="A0A1J5JIT5"/>
<proteinExistence type="predicted"/>
<dbReference type="OMA" id="YQCITSA"/>
<evidence type="ECO:0000313" key="1">
    <source>
        <dbReference type="EMBL" id="OIQ08724.1"/>
    </source>
</evidence>
<accession>A0A1J5JIT5</accession>
<dbReference type="SUPFAM" id="SSF52833">
    <property type="entry name" value="Thioredoxin-like"/>
    <property type="match status" value="1"/>
</dbReference>
<evidence type="ECO:0008006" key="3">
    <source>
        <dbReference type="Google" id="ProtNLM"/>
    </source>
</evidence>
<dbReference type="Gene3D" id="3.40.30.10">
    <property type="entry name" value="Glutaredoxin"/>
    <property type="match status" value="1"/>
</dbReference>
<evidence type="ECO:0000313" key="2">
    <source>
        <dbReference type="Proteomes" id="UP000182743"/>
    </source>
</evidence>
<organism evidence="1 2">
    <name type="scientific">Neomoorella thermoacetica</name>
    <name type="common">Clostridium thermoaceticum</name>
    <dbReference type="NCBI Taxonomy" id="1525"/>
    <lineage>
        <taxon>Bacteria</taxon>
        <taxon>Bacillati</taxon>
        <taxon>Bacillota</taxon>
        <taxon>Clostridia</taxon>
        <taxon>Neomoorellales</taxon>
        <taxon>Neomoorellaceae</taxon>
        <taxon>Neomoorella</taxon>
    </lineage>
</organism>
<reference evidence="1 2" key="1">
    <citation type="submission" date="2016-08" db="EMBL/GenBank/DDBJ databases">
        <title>Genome-based comparison of Moorella thermoacetic strains.</title>
        <authorList>
            <person name="Poehlein A."/>
            <person name="Bengelsdorf F.R."/>
            <person name="Esser C."/>
            <person name="Duerre P."/>
            <person name="Daniel R."/>
        </authorList>
    </citation>
    <scope>NUCLEOTIDE SEQUENCE [LARGE SCALE GENOMIC DNA]</scope>
    <source>
        <strain evidence="1 2">DSM 11768</strain>
    </source>
</reference>
<dbReference type="KEGG" id="mthz:MOTHA_c03510"/>
<name>A0A1J5JIT5_NEOTH</name>
<sequence length="319" mass="33903">MFAGLIYLLLAAGSLILWSGGFDPYQCITSACGSLSTILGRPLLLWGAAYYSLSAVLCFSGLAATKRKAVLTIIYGGVAAHALLLFLAWRGTGELCPTCLKFLLVEALQAVYVTAYPPGRLRRVPAALAAAGLVVVAGLLAFNPRVVPAAAMPAVPPAKVIPAVPVEKEEKAGLPKQDFVEKKTSTGLKSLPSSVKNDTNKNPGLAVTTLDNRPVTLELAARPALFVAWWCLHCDEALQEMAKLPEGMRPYLVFTYLQGDDQGEIEAKLKRNGLEGTAVYLASEPPEGVKGVPVLVFVENGHVSHVEGVKAIEEKLIGK</sequence>
<dbReference type="RefSeq" id="WP_011391875.1">
    <property type="nucleotide sequence ID" value="NZ_BSDM01000007.1"/>
</dbReference>
<dbReference type="EMBL" id="MIHH01000008">
    <property type="protein sequence ID" value="OIQ08724.1"/>
    <property type="molecule type" value="Genomic_DNA"/>
</dbReference>
<dbReference type="InterPro" id="IPR036249">
    <property type="entry name" value="Thioredoxin-like_sf"/>
</dbReference>
<protein>
    <recommendedName>
        <fullName evidence="3">Vitamin K epoxide reductase domain-containing protein</fullName>
    </recommendedName>
</protein>